<evidence type="ECO:0000313" key="1">
    <source>
        <dbReference type="EMBL" id="SFC52236.1"/>
    </source>
</evidence>
<protein>
    <submittedName>
        <fullName evidence="1">Uncharacterized protein</fullName>
    </submittedName>
</protein>
<organism evidence="1 2">
    <name type="scientific">Natronobacterium haloterrestre</name>
    <name type="common">Halobiforma haloterrestris</name>
    <dbReference type="NCBI Taxonomy" id="148448"/>
    <lineage>
        <taxon>Archaea</taxon>
        <taxon>Methanobacteriati</taxon>
        <taxon>Methanobacteriota</taxon>
        <taxon>Stenosarchaea group</taxon>
        <taxon>Halobacteria</taxon>
        <taxon>Halobacteriales</taxon>
        <taxon>Natrialbaceae</taxon>
        <taxon>Natronobacterium</taxon>
    </lineage>
</organism>
<dbReference type="EMBL" id="FOKW01000009">
    <property type="protein sequence ID" value="SFC52236.1"/>
    <property type="molecule type" value="Genomic_DNA"/>
</dbReference>
<proteinExistence type="predicted"/>
<dbReference type="Proteomes" id="UP000199161">
    <property type="component" value="Unassembled WGS sequence"/>
</dbReference>
<sequence>MTSGLDPTEKYDGSIRVRLLDDESGREELSCNSYEAAIDVVKENRYSVTAAKIVDRDGTVVFTSAEMDIDDWERVWRRERRRQSVDVDEYDCPYDSVSCFAEDLCVQCQIDKVQEQY</sequence>
<dbReference type="RefSeq" id="WP_089789265.1">
    <property type="nucleotide sequence ID" value="NZ_FOKW01000009.1"/>
</dbReference>
<accession>A0A1I1JUN7</accession>
<gene>
    <name evidence="1" type="ORF">SAMN05444422_109216</name>
</gene>
<keyword evidence="2" id="KW-1185">Reference proteome</keyword>
<dbReference type="OrthoDB" id="315046at2157"/>
<name>A0A1I1JUN7_NATHA</name>
<reference evidence="2" key="1">
    <citation type="submission" date="2016-10" db="EMBL/GenBank/DDBJ databases">
        <authorList>
            <person name="Varghese N."/>
            <person name="Submissions S."/>
        </authorList>
    </citation>
    <scope>NUCLEOTIDE SEQUENCE [LARGE SCALE GENOMIC DNA]</scope>
    <source>
        <strain evidence="2">DSM 13078</strain>
    </source>
</reference>
<evidence type="ECO:0000313" key="2">
    <source>
        <dbReference type="Proteomes" id="UP000199161"/>
    </source>
</evidence>
<dbReference type="AlphaFoldDB" id="A0A1I1JUN7"/>